<sequence length="343" mass="36393">MDGKHTDSASPSRVVRYWRRAVPLGVAAAVAAGIGGGVDLVHRFQEDDDKPAKASAKQASDQQDTSGPRYVVGVRRTGTALVVREVKTGRDVGPPVAAPQGQRFRHIAAGGEGTYVVSAVTDRRKVVFNRLRLDSDGTPKDLAAIPNVTVDGTATAWSDLAVDRNGDRLASVTYRGQTGRVDVVSLATGERRSWTTRLPGRITNLSWAGSTLSFVWNPVRTVNGRPTVVSHQLRRLDTAGPAGDLRVSKAVMKLPKGSVSAILSHDGRTVVVGVGQGSELTLQTYSSATGQPAQVLWKRQQDATPARISPDATGHHLLAVGDDGRLYARGGAVPAQDFSDAAW</sequence>
<dbReference type="InterPro" id="IPR011042">
    <property type="entry name" value="6-blade_b-propeller_TolB-like"/>
</dbReference>
<dbReference type="RefSeq" id="WP_182846295.1">
    <property type="nucleotide sequence ID" value="NZ_BAAALP010000001.1"/>
</dbReference>
<feature type="compositionally biased region" description="Low complexity" evidence="1">
    <location>
        <begin position="53"/>
        <end position="66"/>
    </location>
</feature>
<keyword evidence="3" id="KW-1185">Reference proteome</keyword>
<dbReference type="SUPFAM" id="SSF50969">
    <property type="entry name" value="YVTN repeat-like/Quinoprotein amine dehydrogenase"/>
    <property type="match status" value="1"/>
</dbReference>
<proteinExistence type="predicted"/>
<dbReference type="AlphaFoldDB" id="A0A7W3QP08"/>
<dbReference type="Proteomes" id="UP000572680">
    <property type="component" value="Unassembled WGS sequence"/>
</dbReference>
<gene>
    <name evidence="2" type="ORF">HNR61_005844</name>
</gene>
<reference evidence="2 3" key="1">
    <citation type="submission" date="2020-08" db="EMBL/GenBank/DDBJ databases">
        <title>Genomic Encyclopedia of Type Strains, Phase IV (KMG-IV): sequencing the most valuable type-strain genomes for metagenomic binning, comparative biology and taxonomic classification.</title>
        <authorList>
            <person name="Goeker M."/>
        </authorList>
    </citation>
    <scope>NUCLEOTIDE SEQUENCE [LARGE SCALE GENOMIC DNA]</scope>
    <source>
        <strain evidence="2 3">DSM 44197</strain>
    </source>
</reference>
<feature type="region of interest" description="Disordered" evidence="1">
    <location>
        <begin position="47"/>
        <end position="68"/>
    </location>
</feature>
<name>A0A7W3QP08_ACTNM</name>
<evidence type="ECO:0000256" key="1">
    <source>
        <dbReference type="SAM" id="MobiDB-lite"/>
    </source>
</evidence>
<evidence type="ECO:0000313" key="3">
    <source>
        <dbReference type="Proteomes" id="UP000572680"/>
    </source>
</evidence>
<dbReference type="EMBL" id="JACJIA010000008">
    <property type="protein sequence ID" value="MBA8954190.1"/>
    <property type="molecule type" value="Genomic_DNA"/>
</dbReference>
<comment type="caution">
    <text evidence="2">The sequence shown here is derived from an EMBL/GenBank/DDBJ whole genome shotgun (WGS) entry which is preliminary data.</text>
</comment>
<dbReference type="InterPro" id="IPR011044">
    <property type="entry name" value="Quino_amine_DH_bsu"/>
</dbReference>
<protein>
    <submittedName>
        <fullName evidence="2">Uncharacterized protein</fullName>
    </submittedName>
</protein>
<accession>A0A7W3QP08</accession>
<organism evidence="2 3">
    <name type="scientific">Actinomadura namibiensis</name>
    <dbReference type="NCBI Taxonomy" id="182080"/>
    <lineage>
        <taxon>Bacteria</taxon>
        <taxon>Bacillati</taxon>
        <taxon>Actinomycetota</taxon>
        <taxon>Actinomycetes</taxon>
        <taxon>Streptosporangiales</taxon>
        <taxon>Thermomonosporaceae</taxon>
        <taxon>Actinomadura</taxon>
    </lineage>
</organism>
<evidence type="ECO:0000313" key="2">
    <source>
        <dbReference type="EMBL" id="MBA8954190.1"/>
    </source>
</evidence>
<dbReference type="Gene3D" id="2.120.10.30">
    <property type="entry name" value="TolB, C-terminal domain"/>
    <property type="match status" value="1"/>
</dbReference>